<dbReference type="AlphaFoldDB" id="A0ABD3XWG5"/>
<dbReference type="Proteomes" id="UP001634394">
    <property type="component" value="Unassembled WGS sequence"/>
</dbReference>
<evidence type="ECO:0000256" key="1">
    <source>
        <dbReference type="SAM" id="SignalP"/>
    </source>
</evidence>
<name>A0ABD3XWG5_SINWO</name>
<feature type="signal peptide" evidence="1">
    <location>
        <begin position="1"/>
        <end position="20"/>
    </location>
</feature>
<feature type="chain" id="PRO_5044785927" evidence="1">
    <location>
        <begin position="21"/>
        <end position="179"/>
    </location>
</feature>
<keyword evidence="3" id="KW-1185">Reference proteome</keyword>
<dbReference type="EMBL" id="JBJQND010000001">
    <property type="protein sequence ID" value="KAL3889378.1"/>
    <property type="molecule type" value="Genomic_DNA"/>
</dbReference>
<evidence type="ECO:0000313" key="3">
    <source>
        <dbReference type="Proteomes" id="UP001634394"/>
    </source>
</evidence>
<sequence length="179" mass="20058">MFRLLVLGFVLFVNLQCIQTQDEFDTDSVNEEDQSISLRGMNSITVGNDVCKDDTTCGFHKNTGYSWCYTIRSWDYCCVGPCEPDADGKTMSCDVGDQRKTCGFAGGFTISGKECLTTHQCGQHGKNGDFWCYYNYKFRWEKCCSPLSKCSNATGGTPRCAVNYEDAGSDRMEECLMKI</sequence>
<comment type="caution">
    <text evidence="2">The sequence shown here is derived from an EMBL/GenBank/DDBJ whole genome shotgun (WGS) entry which is preliminary data.</text>
</comment>
<keyword evidence="1" id="KW-0732">Signal</keyword>
<protein>
    <submittedName>
        <fullName evidence="2">Uncharacterized protein</fullName>
    </submittedName>
</protein>
<gene>
    <name evidence="2" type="ORF">ACJMK2_001722</name>
</gene>
<accession>A0ABD3XWG5</accession>
<evidence type="ECO:0000313" key="2">
    <source>
        <dbReference type="EMBL" id="KAL3889378.1"/>
    </source>
</evidence>
<reference evidence="2 3" key="1">
    <citation type="submission" date="2024-11" db="EMBL/GenBank/DDBJ databases">
        <title>Chromosome-level genome assembly of the freshwater bivalve Anodonta woodiana.</title>
        <authorList>
            <person name="Chen X."/>
        </authorList>
    </citation>
    <scope>NUCLEOTIDE SEQUENCE [LARGE SCALE GENOMIC DNA]</scope>
    <source>
        <strain evidence="2">MN2024</strain>
        <tissue evidence="2">Gills</tissue>
    </source>
</reference>
<organism evidence="2 3">
    <name type="scientific">Sinanodonta woodiana</name>
    <name type="common">Chinese pond mussel</name>
    <name type="synonym">Anodonta woodiana</name>
    <dbReference type="NCBI Taxonomy" id="1069815"/>
    <lineage>
        <taxon>Eukaryota</taxon>
        <taxon>Metazoa</taxon>
        <taxon>Spiralia</taxon>
        <taxon>Lophotrochozoa</taxon>
        <taxon>Mollusca</taxon>
        <taxon>Bivalvia</taxon>
        <taxon>Autobranchia</taxon>
        <taxon>Heteroconchia</taxon>
        <taxon>Palaeoheterodonta</taxon>
        <taxon>Unionida</taxon>
        <taxon>Unionoidea</taxon>
        <taxon>Unionidae</taxon>
        <taxon>Unioninae</taxon>
        <taxon>Sinanodonta</taxon>
    </lineage>
</organism>
<proteinExistence type="predicted"/>